<dbReference type="Proteomes" id="UP000281431">
    <property type="component" value="Unassembled WGS sequence"/>
</dbReference>
<protein>
    <submittedName>
        <fullName evidence="1">Uncharacterized protein</fullName>
    </submittedName>
</protein>
<evidence type="ECO:0000313" key="2">
    <source>
        <dbReference type="Proteomes" id="UP000281431"/>
    </source>
</evidence>
<name>A0A3N6M6Z4_NATCH</name>
<dbReference type="EMBL" id="REFZ01000009">
    <property type="protein sequence ID" value="RQG99378.1"/>
    <property type="molecule type" value="Genomic_DNA"/>
</dbReference>
<proteinExistence type="predicted"/>
<gene>
    <name evidence="1" type="ORF">EA472_14215</name>
</gene>
<keyword evidence="2" id="KW-1185">Reference proteome</keyword>
<organism evidence="1 2">
    <name type="scientific">Natrarchaeobius chitinivorans</name>
    <dbReference type="NCBI Taxonomy" id="1679083"/>
    <lineage>
        <taxon>Archaea</taxon>
        <taxon>Methanobacteriati</taxon>
        <taxon>Methanobacteriota</taxon>
        <taxon>Stenosarchaea group</taxon>
        <taxon>Halobacteria</taxon>
        <taxon>Halobacteriales</taxon>
        <taxon>Natrialbaceae</taxon>
        <taxon>Natrarchaeobius</taxon>
    </lineage>
</organism>
<sequence>MGRLESLDVGTRAQLQGRPTIRDGLLRGGRRSSRRLRTRRAVSDLAGMIDEGEAAAAREWRESFERVDAITVETY</sequence>
<reference evidence="1 2" key="1">
    <citation type="submission" date="2018-10" db="EMBL/GenBank/DDBJ databases">
        <title>Natrarchaeobius chitinivorans gen. nov., sp. nov., and Natrarchaeobius haloalkaliphilus sp. nov., alkaliphilic, chitin-utilizing haloarchaea from hypersaline alkaline lakes.</title>
        <authorList>
            <person name="Sorokin D.Y."/>
            <person name="Elcheninov A.G."/>
            <person name="Kostrikina N.A."/>
            <person name="Bale N.J."/>
            <person name="Sinninghe Damste J.S."/>
            <person name="Khijniak T.V."/>
            <person name="Kublanov I.V."/>
            <person name="Toshchakov S.V."/>
        </authorList>
    </citation>
    <scope>NUCLEOTIDE SEQUENCE [LARGE SCALE GENOMIC DNA]</scope>
    <source>
        <strain evidence="1 2">AArcht7</strain>
    </source>
</reference>
<accession>A0A3N6M6Z4</accession>
<comment type="caution">
    <text evidence="1">The sequence shown here is derived from an EMBL/GenBank/DDBJ whole genome shotgun (WGS) entry which is preliminary data.</text>
</comment>
<evidence type="ECO:0000313" key="1">
    <source>
        <dbReference type="EMBL" id="RQG99378.1"/>
    </source>
</evidence>
<dbReference type="AlphaFoldDB" id="A0A3N6M6Z4"/>